<keyword evidence="3 5" id="KW-1133">Transmembrane helix</keyword>
<feature type="domain" description="Ribitol-5-phosphate transferase FKTN N-terminal" evidence="6">
    <location>
        <begin position="1"/>
        <end position="266"/>
    </location>
</feature>
<evidence type="ECO:0000313" key="7">
    <source>
        <dbReference type="EMBL" id="CAJ1069818.1"/>
    </source>
</evidence>
<evidence type="ECO:0000259" key="6">
    <source>
        <dbReference type="Pfam" id="PF19737"/>
    </source>
</evidence>
<comment type="subcellular location">
    <subcellularLocation>
        <location evidence="1">Membrane</location>
        <topology evidence="1">Single-pass membrane protein</topology>
    </subcellularLocation>
</comment>
<dbReference type="InterPro" id="IPR045587">
    <property type="entry name" value="FKTN_N"/>
</dbReference>
<evidence type="ECO:0000313" key="8">
    <source>
        <dbReference type="Proteomes" id="UP001178508"/>
    </source>
</evidence>
<organism evidence="7 8">
    <name type="scientific">Xyrichtys novacula</name>
    <name type="common">Pearly razorfish</name>
    <name type="synonym">Hemipteronotus novacula</name>
    <dbReference type="NCBI Taxonomy" id="13765"/>
    <lineage>
        <taxon>Eukaryota</taxon>
        <taxon>Metazoa</taxon>
        <taxon>Chordata</taxon>
        <taxon>Craniata</taxon>
        <taxon>Vertebrata</taxon>
        <taxon>Euteleostomi</taxon>
        <taxon>Actinopterygii</taxon>
        <taxon>Neopterygii</taxon>
        <taxon>Teleostei</taxon>
        <taxon>Neoteleostei</taxon>
        <taxon>Acanthomorphata</taxon>
        <taxon>Eupercaria</taxon>
        <taxon>Labriformes</taxon>
        <taxon>Labridae</taxon>
        <taxon>Xyrichtys</taxon>
    </lineage>
</organism>
<dbReference type="Proteomes" id="UP001178508">
    <property type="component" value="Chromosome 13"/>
</dbReference>
<name>A0AAV1GB62_XYRNO</name>
<evidence type="ECO:0000256" key="3">
    <source>
        <dbReference type="ARBA" id="ARBA00022989"/>
    </source>
</evidence>
<dbReference type="Pfam" id="PF19737">
    <property type="entry name" value="FKTN_N"/>
    <property type="match status" value="1"/>
</dbReference>
<evidence type="ECO:0000256" key="4">
    <source>
        <dbReference type="ARBA" id="ARBA00023136"/>
    </source>
</evidence>
<proteinExistence type="predicted"/>
<sequence>MPRVNRTVVLSLLIVSSSVFLLFQLYYYRKYVSKPGPHILSQTGHLTASDVQWQTLRKFLALAQRFRLPLFLADTVSLTLLSEDALRQRDRLVREPHCTFLCTGRPITSFTLHANLWKYDKGFQVLQVRGDDPRLASLDILSGQDIPLHFLLRLQDYIIQVVFLYERSGNYLWFGALRLKGDMDRSFAPFTQLDFGRHAGALNRQELVLTVLDGLDVRIPRNITRFLYEQRHARFLECRYRDARNFLQLYPDDSSSAALDFRRKVKSLLHLAAQTLAQLDVPFWLSSGTCLGWFRQCSIISYSRDVDIGIFVVDFRPDIISAFRNAGLTLKHKFGKVEDSLELSFLRDDIKLDIFFFYEDRDIVWNGGTQAKSGRKFKYVFPRFSLCWAELLDLKVRVPCDTLDYVTANYGSTWSVPVRSWDWKSSPSNVQENGVWPAAEWEELIQVY</sequence>
<dbReference type="PANTHER" id="PTHR15407:SF28">
    <property type="entry name" value="RIBITOL-5-PHOSPHATE TRANSFERASE FKTN"/>
    <property type="match status" value="1"/>
</dbReference>
<accession>A0AAV1GB62</accession>
<dbReference type="AlphaFoldDB" id="A0AAV1GB62"/>
<dbReference type="GO" id="GO:0000139">
    <property type="term" value="C:Golgi membrane"/>
    <property type="evidence" value="ECO:0007669"/>
    <property type="project" value="TreeGrafter"/>
</dbReference>
<feature type="transmembrane region" description="Helical" evidence="5">
    <location>
        <begin position="7"/>
        <end position="28"/>
    </location>
</feature>
<keyword evidence="2 5" id="KW-0812">Transmembrane</keyword>
<keyword evidence="8" id="KW-1185">Reference proteome</keyword>
<dbReference type="PANTHER" id="PTHR15407">
    <property type="entry name" value="FUKUTIN-RELATED"/>
    <property type="match status" value="1"/>
</dbReference>
<dbReference type="InterPro" id="IPR009644">
    <property type="entry name" value="FKTN/MNN4/W02B3.4-1"/>
</dbReference>
<evidence type="ECO:0000256" key="1">
    <source>
        <dbReference type="ARBA" id="ARBA00004167"/>
    </source>
</evidence>
<evidence type="ECO:0000256" key="2">
    <source>
        <dbReference type="ARBA" id="ARBA00022692"/>
    </source>
</evidence>
<evidence type="ECO:0000256" key="5">
    <source>
        <dbReference type="SAM" id="Phobius"/>
    </source>
</evidence>
<reference evidence="7" key="1">
    <citation type="submission" date="2023-08" db="EMBL/GenBank/DDBJ databases">
        <authorList>
            <person name="Alioto T."/>
            <person name="Alioto T."/>
            <person name="Gomez Garrido J."/>
        </authorList>
    </citation>
    <scope>NUCLEOTIDE SEQUENCE</scope>
</reference>
<gene>
    <name evidence="7" type="ORF">XNOV1_A012114</name>
</gene>
<keyword evidence="4 5" id="KW-0472">Membrane</keyword>
<dbReference type="EMBL" id="OY660876">
    <property type="protein sequence ID" value="CAJ1069818.1"/>
    <property type="molecule type" value="Genomic_DNA"/>
</dbReference>
<protein>
    <submittedName>
        <fullName evidence="7">Fukutin isoform X1</fullName>
    </submittedName>
</protein>